<protein>
    <submittedName>
        <fullName evidence="2">Uncharacterized protein</fullName>
    </submittedName>
</protein>
<evidence type="ECO:0000313" key="2">
    <source>
        <dbReference type="EMBL" id="MBB4268047.1"/>
    </source>
</evidence>
<dbReference type="Proteomes" id="UP000554286">
    <property type="component" value="Unassembled WGS sequence"/>
</dbReference>
<dbReference type="AlphaFoldDB" id="A0A7W6RGT0"/>
<evidence type="ECO:0000313" key="3">
    <source>
        <dbReference type="Proteomes" id="UP000554286"/>
    </source>
</evidence>
<feature type="compositionally biased region" description="Low complexity" evidence="1">
    <location>
        <begin position="270"/>
        <end position="283"/>
    </location>
</feature>
<keyword evidence="3" id="KW-1185">Reference proteome</keyword>
<proteinExistence type="predicted"/>
<reference evidence="2 3" key="1">
    <citation type="submission" date="2020-08" db="EMBL/GenBank/DDBJ databases">
        <title>Genome sequencing of Purple Non-Sulfur Bacteria from various extreme environments.</title>
        <authorList>
            <person name="Mayer M."/>
        </authorList>
    </citation>
    <scope>NUCLEOTIDE SEQUENCE [LARGE SCALE GENOMIC DNA]</scope>
    <source>
        <strain evidence="2 3">JA131</strain>
    </source>
</reference>
<accession>A0A7W6RGT0</accession>
<evidence type="ECO:0000256" key="1">
    <source>
        <dbReference type="SAM" id="MobiDB-lite"/>
    </source>
</evidence>
<sequence>MAVDAVAATDTPSQPYRLARNPKYEGQRSYTFEETLAMFDFWDVVDIFNPLQHIPIIGSIYRELTGDEIGSFATVAGGALFGGPIGAVFGVANAVVKEATGSDPGQLAMAAFLSDDGTRPATMAPLPDNVANAAPSAPLGATLLAARGGVQADATTVATSPVTVFTGVTNPGGTGGALASGTVSSAWANPYAAPLGGLLLSGQGDRLMPGAVFDGGAQARTLTRADAVPTLTGAQSAALAAFVTQQSGGGPSRGDGSPRITTAPGGITGAELAARTAVAPAAATDPGHQGQDMPQNETPTMTQGQDQDASRNPRQDRAPDDPSTRQPAAMAAPAVPTDIQRGRDALRTRLAAAQGASLPGLGPNQGLGAAAGAATEVAAADGRPTGMTLADYRDRPVTPAVDADRRPSGRGRAGSRTAINGGDAAGFANLLPDPATMARVLEQGGTVANAVAAQARRAAEGLGHTVSPAPVTGGYPRPEAFRAMPVAGNGEATATTTPAVPTPVAAGDGSAPVVAQPWFSNQVMDAMRRYDALRDGAGAIQPVS</sequence>
<gene>
    <name evidence="2" type="ORF">GGD89_003701</name>
</gene>
<organism evidence="2 3">
    <name type="scientific">Roseospira visakhapatnamensis</name>
    <dbReference type="NCBI Taxonomy" id="390880"/>
    <lineage>
        <taxon>Bacteria</taxon>
        <taxon>Pseudomonadati</taxon>
        <taxon>Pseudomonadota</taxon>
        <taxon>Alphaproteobacteria</taxon>
        <taxon>Rhodospirillales</taxon>
        <taxon>Rhodospirillaceae</taxon>
        <taxon>Roseospira</taxon>
    </lineage>
</organism>
<feature type="region of interest" description="Disordered" evidence="1">
    <location>
        <begin position="245"/>
        <end position="339"/>
    </location>
</feature>
<name>A0A7W6RGT0_9PROT</name>
<dbReference type="EMBL" id="JACIGK010000045">
    <property type="protein sequence ID" value="MBB4268047.1"/>
    <property type="molecule type" value="Genomic_DNA"/>
</dbReference>
<feature type="region of interest" description="Disordered" evidence="1">
    <location>
        <begin position="398"/>
        <end position="426"/>
    </location>
</feature>
<dbReference type="RefSeq" id="WP_184048533.1">
    <property type="nucleotide sequence ID" value="NZ_JACIGK010000045.1"/>
</dbReference>
<feature type="compositionally biased region" description="Basic and acidic residues" evidence="1">
    <location>
        <begin position="308"/>
        <end position="323"/>
    </location>
</feature>
<comment type="caution">
    <text evidence="2">The sequence shown here is derived from an EMBL/GenBank/DDBJ whole genome shotgun (WGS) entry which is preliminary data.</text>
</comment>
<feature type="compositionally biased region" description="Basic and acidic residues" evidence="1">
    <location>
        <begin position="398"/>
        <end position="407"/>
    </location>
</feature>
<feature type="compositionally biased region" description="Polar residues" evidence="1">
    <location>
        <begin position="292"/>
        <end position="307"/>
    </location>
</feature>